<evidence type="ECO:0000313" key="2">
    <source>
        <dbReference type="Proteomes" id="UP000186364"/>
    </source>
</evidence>
<protein>
    <submittedName>
        <fullName evidence="1">Uncharacterized protein</fullName>
    </submittedName>
</protein>
<accession>A0A1Q9AXT0</accession>
<organism evidence="1 2">
    <name type="scientific">Xaviernesmea oryzae</name>
    <dbReference type="NCBI Taxonomy" id="464029"/>
    <lineage>
        <taxon>Bacteria</taxon>
        <taxon>Pseudomonadati</taxon>
        <taxon>Pseudomonadota</taxon>
        <taxon>Alphaproteobacteria</taxon>
        <taxon>Hyphomicrobiales</taxon>
        <taxon>Rhizobiaceae</taxon>
        <taxon>Rhizobium/Agrobacterium group</taxon>
        <taxon>Xaviernesmea</taxon>
    </lineage>
</organism>
<sequence length="92" mass="9745">MNIGDETILRSEAQRHFEGIDQIGLPLDGHDGAVHIAGSERKGNVEPAGPMTGEGLEALAAKLAVEGETSLRRHDPRSPAPALAMLILLIFP</sequence>
<dbReference type="AlphaFoldDB" id="A0A1Q9AXT0"/>
<gene>
    <name evidence="1" type="ORF">BJF93_14950</name>
</gene>
<dbReference type="EMBL" id="MKIP01000037">
    <property type="protein sequence ID" value="OLP60258.1"/>
    <property type="molecule type" value="Genomic_DNA"/>
</dbReference>
<keyword evidence="2" id="KW-1185">Reference proteome</keyword>
<name>A0A1Q9AXT0_9HYPH</name>
<reference evidence="1 2" key="1">
    <citation type="submission" date="2016-09" db="EMBL/GenBank/DDBJ databases">
        <title>Rhizobium sp. nov., a novel species isolated from the rice rhizosphere.</title>
        <authorList>
            <person name="Zhao J."/>
            <person name="Zhang X."/>
        </authorList>
    </citation>
    <scope>NUCLEOTIDE SEQUENCE [LARGE SCALE GENOMIC DNA]</scope>
    <source>
        <strain evidence="1 2">1.7048</strain>
    </source>
</reference>
<comment type="caution">
    <text evidence="1">The sequence shown here is derived from an EMBL/GenBank/DDBJ whole genome shotgun (WGS) entry which is preliminary data.</text>
</comment>
<dbReference type="Proteomes" id="UP000186364">
    <property type="component" value="Unassembled WGS sequence"/>
</dbReference>
<evidence type="ECO:0000313" key="1">
    <source>
        <dbReference type="EMBL" id="OLP60258.1"/>
    </source>
</evidence>
<proteinExistence type="predicted"/>